<sequence length="286" mass="30777">MQSDTAYAAVHKRKQRPPQNARLLERIGADIASAVIAAVAVAPAICMIDKSIIENASGKRRLTASIRDSIAQLVTKPQAFFLSRTFGLVAMVYAGTYIVANTTDTFIAYKKGNEGITEVTAGTAKFAGTSSTNILLTLVKDRNFARMFGNGISKPIPLPTYALFCARDCLTILFSFNIPPVLSQVLPDNVGGLSSLSTAQVLAPAGCQFLSTPLHLLGLDLYNRGAKLGVKDRFQAVSANYLKSSLARICRIVPAFGIGGVLNSKCRYGMMKNIEDRVRRDRVALG</sequence>
<dbReference type="PANTHER" id="PTHR37845">
    <property type="entry name" value="SEQUENCE ORPHAN"/>
    <property type="match status" value="1"/>
</dbReference>
<evidence type="ECO:0008006" key="3">
    <source>
        <dbReference type="Google" id="ProtNLM"/>
    </source>
</evidence>
<protein>
    <recommendedName>
        <fullName evidence="3">Sequence orphan</fullName>
    </recommendedName>
</protein>
<evidence type="ECO:0000313" key="2">
    <source>
        <dbReference type="Proteomes" id="UP000475325"/>
    </source>
</evidence>
<name>A0A7C8J743_ORBOL</name>
<evidence type="ECO:0000313" key="1">
    <source>
        <dbReference type="EMBL" id="KAF3093605.1"/>
    </source>
</evidence>
<gene>
    <name evidence="1" type="ORF">TWF102_007834</name>
</gene>
<dbReference type="PANTHER" id="PTHR37845:SF1">
    <property type="entry name" value="SEQUENCE ORPHAN"/>
    <property type="match status" value="1"/>
</dbReference>
<dbReference type="GO" id="GO:0005739">
    <property type="term" value="C:mitochondrion"/>
    <property type="evidence" value="ECO:0007669"/>
    <property type="project" value="TreeGrafter"/>
</dbReference>
<organism evidence="1 2">
    <name type="scientific">Orbilia oligospora</name>
    <name type="common">Nematode-trapping fungus</name>
    <name type="synonym">Arthrobotrys oligospora</name>
    <dbReference type="NCBI Taxonomy" id="2813651"/>
    <lineage>
        <taxon>Eukaryota</taxon>
        <taxon>Fungi</taxon>
        <taxon>Dikarya</taxon>
        <taxon>Ascomycota</taxon>
        <taxon>Pezizomycotina</taxon>
        <taxon>Orbiliomycetes</taxon>
        <taxon>Orbiliales</taxon>
        <taxon>Orbiliaceae</taxon>
        <taxon>Orbilia</taxon>
    </lineage>
</organism>
<dbReference type="InterPro" id="IPR038781">
    <property type="entry name" value="C365.16-ike"/>
</dbReference>
<dbReference type="EMBL" id="WIQW01000047">
    <property type="protein sequence ID" value="KAF3093605.1"/>
    <property type="molecule type" value="Genomic_DNA"/>
</dbReference>
<dbReference type="AlphaFoldDB" id="A0A7C8J743"/>
<dbReference type="Proteomes" id="UP000475325">
    <property type="component" value="Unassembled WGS sequence"/>
</dbReference>
<accession>A0A7C8J743</accession>
<reference evidence="1 2" key="1">
    <citation type="submission" date="2019-06" db="EMBL/GenBank/DDBJ databases">
        <authorList>
            <person name="Palmer J.M."/>
        </authorList>
    </citation>
    <scope>NUCLEOTIDE SEQUENCE [LARGE SCALE GENOMIC DNA]</scope>
    <source>
        <strain evidence="1 2">TWF102</strain>
    </source>
</reference>
<comment type="caution">
    <text evidence="1">The sequence shown here is derived from an EMBL/GenBank/DDBJ whole genome shotgun (WGS) entry which is preliminary data.</text>
</comment>
<proteinExistence type="predicted"/>